<dbReference type="RefSeq" id="WP_067593240.1">
    <property type="nucleotide sequence ID" value="NZ_LXSL01000025.1"/>
</dbReference>
<dbReference type="EMBL" id="LXSL01000025">
    <property type="protein sequence ID" value="OAM27154.1"/>
    <property type="molecule type" value="Genomic_DNA"/>
</dbReference>
<keyword evidence="1" id="KW-0812">Transmembrane</keyword>
<keyword evidence="1" id="KW-1133">Transmembrane helix</keyword>
<accession>A0A1A9RWP9</accession>
<keyword evidence="1" id="KW-0472">Membrane</keyword>
<feature type="transmembrane region" description="Helical" evidence="1">
    <location>
        <begin position="51"/>
        <end position="71"/>
    </location>
</feature>
<keyword evidence="3" id="KW-1185">Reference proteome</keyword>
<name>A0A1A9RWP9_9NEIS</name>
<proteinExistence type="predicted"/>
<protein>
    <submittedName>
        <fullName evidence="2">Uncharacterized protein</fullName>
    </submittedName>
</protein>
<evidence type="ECO:0000313" key="2">
    <source>
        <dbReference type="EMBL" id="OAM27154.1"/>
    </source>
</evidence>
<gene>
    <name evidence="2" type="ORF">A7P95_07130</name>
</gene>
<dbReference type="AlphaFoldDB" id="A0A1A9RWP9"/>
<evidence type="ECO:0000313" key="3">
    <source>
        <dbReference type="Proteomes" id="UP000077885"/>
    </source>
</evidence>
<organism evidence="2 3">
    <name type="scientific">Eikenella longinqua</name>
    <dbReference type="NCBI Taxonomy" id="1795827"/>
    <lineage>
        <taxon>Bacteria</taxon>
        <taxon>Pseudomonadati</taxon>
        <taxon>Pseudomonadota</taxon>
        <taxon>Betaproteobacteria</taxon>
        <taxon>Neisseriales</taxon>
        <taxon>Neisseriaceae</taxon>
        <taxon>Eikenella</taxon>
    </lineage>
</organism>
<dbReference type="Proteomes" id="UP000077885">
    <property type="component" value="Unassembled WGS sequence"/>
</dbReference>
<comment type="caution">
    <text evidence="2">The sequence shown here is derived from an EMBL/GenBank/DDBJ whole genome shotgun (WGS) entry which is preliminary data.</text>
</comment>
<reference evidence="3" key="1">
    <citation type="submission" date="2016-05" db="EMBL/GenBank/DDBJ databases">
        <title>Draft genome of Corynebacterium afermentans subsp. afermentans LCDC 88199T.</title>
        <authorList>
            <person name="Bernier A.-M."/>
            <person name="Bernard K."/>
        </authorList>
    </citation>
    <scope>NUCLEOTIDE SEQUENCE [LARGE SCALE GENOMIC DNA]</scope>
    <source>
        <strain evidence="3">NML02-A-017</strain>
    </source>
</reference>
<sequence length="155" mass="17101">MALLRQRDGAPMDGALFLRLVLGEAAAAAAYFPAGGRMEFQAESKFQVAFAIYTLFTLAPHAGAGTSFSLLRQRKGSKRKTTAGTGLLRKLPSLHAIFRAGSQLAAAPLRTCKPLFPEKPRSVRLRQQGQHNTAHLWYMLYLGVWGWRGYLKVLV</sequence>
<evidence type="ECO:0000256" key="1">
    <source>
        <dbReference type="SAM" id="Phobius"/>
    </source>
</evidence>